<protein>
    <submittedName>
        <fullName evidence="2">Uncharacterized protein</fullName>
    </submittedName>
</protein>
<feature type="transmembrane region" description="Helical" evidence="1">
    <location>
        <begin position="53"/>
        <end position="77"/>
    </location>
</feature>
<evidence type="ECO:0000313" key="3">
    <source>
        <dbReference type="Proteomes" id="UP000198287"/>
    </source>
</evidence>
<dbReference type="Proteomes" id="UP000198287">
    <property type="component" value="Unassembled WGS sequence"/>
</dbReference>
<evidence type="ECO:0000256" key="1">
    <source>
        <dbReference type="SAM" id="Phobius"/>
    </source>
</evidence>
<reference evidence="2 3" key="1">
    <citation type="submission" date="2015-12" db="EMBL/GenBank/DDBJ databases">
        <title>The genome of Folsomia candida.</title>
        <authorList>
            <person name="Faddeeva A."/>
            <person name="Derks M.F."/>
            <person name="Anvar Y."/>
            <person name="Smit S."/>
            <person name="Van Straalen N."/>
            <person name="Roelofs D."/>
        </authorList>
    </citation>
    <scope>NUCLEOTIDE SEQUENCE [LARGE SCALE GENOMIC DNA]</scope>
    <source>
        <strain evidence="2 3">VU population</strain>
        <tissue evidence="2">Whole body</tissue>
    </source>
</reference>
<accession>A0A226EYX8</accession>
<name>A0A226EYX8_FOLCA</name>
<comment type="caution">
    <text evidence="2">The sequence shown here is derived from an EMBL/GenBank/DDBJ whole genome shotgun (WGS) entry which is preliminary data.</text>
</comment>
<proteinExistence type="predicted"/>
<sequence>MPTSTIPSLRTQIFCPLEAYTEILGSSKLFGKCPLHWDKANCRLKLDLTKGYALYWARLGFCFVTSGLPVIFILVRYPANNYSDVFPKFDDNVPSSVIGMYATLMILVICLGAMYALVILWLKAIATAQEGAFALVQDLAQNCPMKRNGYQISHKIQKIAKFVFQIYHLPPLAICFMAVLLQLDPLYYILEDLDLLPISWFSRVLTLLLRLVANVAVIYEGCRIVALLIGLMLTLFAVLTKPFRSQLLIATTFGISMGFVLQVAMNYASIVSFGHISFIYYAIIPYMGLVAGLMVSAFLYIAAKLYQDVEEMLDLIKARCVSKMSVQFKDLAAQRVVSFEIMRGSTPAPIEIEFKKAYFDKAMDYTVSAVMTINISSCRARTEPEPMARFGSGLYGEPNRTETFITGSVPVPSL</sequence>
<feature type="transmembrane region" description="Helical" evidence="1">
    <location>
        <begin position="162"/>
        <end position="183"/>
    </location>
</feature>
<evidence type="ECO:0000313" key="2">
    <source>
        <dbReference type="EMBL" id="OXA62805.1"/>
    </source>
</evidence>
<feature type="transmembrane region" description="Helical" evidence="1">
    <location>
        <begin position="97"/>
        <end position="122"/>
    </location>
</feature>
<gene>
    <name evidence="2" type="ORF">Fcan01_00436</name>
</gene>
<dbReference type="AlphaFoldDB" id="A0A226EYX8"/>
<feature type="transmembrane region" description="Helical" evidence="1">
    <location>
        <begin position="224"/>
        <end position="241"/>
    </location>
</feature>
<keyword evidence="1" id="KW-0472">Membrane</keyword>
<keyword evidence="3" id="KW-1185">Reference proteome</keyword>
<dbReference type="EMBL" id="LNIX01000001">
    <property type="protein sequence ID" value="OXA62805.1"/>
    <property type="molecule type" value="Genomic_DNA"/>
</dbReference>
<keyword evidence="1" id="KW-0812">Transmembrane</keyword>
<keyword evidence="1" id="KW-1133">Transmembrane helix</keyword>
<organism evidence="2 3">
    <name type="scientific">Folsomia candida</name>
    <name type="common">Springtail</name>
    <dbReference type="NCBI Taxonomy" id="158441"/>
    <lineage>
        <taxon>Eukaryota</taxon>
        <taxon>Metazoa</taxon>
        <taxon>Ecdysozoa</taxon>
        <taxon>Arthropoda</taxon>
        <taxon>Hexapoda</taxon>
        <taxon>Collembola</taxon>
        <taxon>Entomobryomorpha</taxon>
        <taxon>Isotomoidea</taxon>
        <taxon>Isotomidae</taxon>
        <taxon>Proisotominae</taxon>
        <taxon>Folsomia</taxon>
    </lineage>
</organism>
<feature type="transmembrane region" description="Helical" evidence="1">
    <location>
        <begin position="247"/>
        <end position="267"/>
    </location>
</feature>
<feature type="transmembrane region" description="Helical" evidence="1">
    <location>
        <begin position="279"/>
        <end position="303"/>
    </location>
</feature>